<dbReference type="EMBL" id="JBBNAF010000011">
    <property type="protein sequence ID" value="KAK9098209.1"/>
    <property type="molecule type" value="Genomic_DNA"/>
</dbReference>
<name>A0AAP0ERV0_9MAGN</name>
<sequence length="129" mass="13532">MEGVAVLVAEIEEAKGLEAVGVGDKDELVVGITDGVDRGAGESVGDEIGGDSEVKGVVGAVVLVVGGQGGEGGVVAVAPRPMEVGDEGVSEELLGASSQWEKWEPKRWRRSRRCRLAPIVERERENVRV</sequence>
<reference evidence="1 2" key="1">
    <citation type="submission" date="2024-01" db="EMBL/GenBank/DDBJ databases">
        <title>Genome assemblies of Stephania.</title>
        <authorList>
            <person name="Yang L."/>
        </authorList>
    </citation>
    <scope>NUCLEOTIDE SEQUENCE [LARGE SCALE GENOMIC DNA]</scope>
    <source>
        <strain evidence="1">YNDBR</strain>
        <tissue evidence="1">Leaf</tissue>
    </source>
</reference>
<evidence type="ECO:0000313" key="2">
    <source>
        <dbReference type="Proteomes" id="UP001420932"/>
    </source>
</evidence>
<gene>
    <name evidence="1" type="ORF">Syun_025254</name>
</gene>
<organism evidence="1 2">
    <name type="scientific">Stephania yunnanensis</name>
    <dbReference type="NCBI Taxonomy" id="152371"/>
    <lineage>
        <taxon>Eukaryota</taxon>
        <taxon>Viridiplantae</taxon>
        <taxon>Streptophyta</taxon>
        <taxon>Embryophyta</taxon>
        <taxon>Tracheophyta</taxon>
        <taxon>Spermatophyta</taxon>
        <taxon>Magnoliopsida</taxon>
        <taxon>Ranunculales</taxon>
        <taxon>Menispermaceae</taxon>
        <taxon>Menispermoideae</taxon>
        <taxon>Cissampelideae</taxon>
        <taxon>Stephania</taxon>
    </lineage>
</organism>
<protein>
    <submittedName>
        <fullName evidence="1">Uncharacterized protein</fullName>
    </submittedName>
</protein>
<evidence type="ECO:0000313" key="1">
    <source>
        <dbReference type="EMBL" id="KAK9098209.1"/>
    </source>
</evidence>
<keyword evidence="2" id="KW-1185">Reference proteome</keyword>
<dbReference type="AlphaFoldDB" id="A0AAP0ERV0"/>
<comment type="caution">
    <text evidence="1">The sequence shown here is derived from an EMBL/GenBank/DDBJ whole genome shotgun (WGS) entry which is preliminary data.</text>
</comment>
<proteinExistence type="predicted"/>
<accession>A0AAP0ERV0</accession>
<dbReference type="Proteomes" id="UP001420932">
    <property type="component" value="Unassembled WGS sequence"/>
</dbReference>